<accession>A0A9X1XQ90</accession>
<gene>
    <name evidence="1" type="ORF">MW871_05445</name>
</gene>
<evidence type="ECO:0000313" key="1">
    <source>
        <dbReference type="EMBL" id="MCK8141332.1"/>
    </source>
</evidence>
<organism evidence="1 2">
    <name type="scientific">Flavobacterium pygoscelis</name>
    <dbReference type="NCBI Taxonomy" id="2893176"/>
    <lineage>
        <taxon>Bacteria</taxon>
        <taxon>Pseudomonadati</taxon>
        <taxon>Bacteroidota</taxon>
        <taxon>Flavobacteriia</taxon>
        <taxon>Flavobacteriales</taxon>
        <taxon>Flavobacteriaceae</taxon>
        <taxon>Flavobacterium</taxon>
    </lineage>
</organism>
<dbReference type="Proteomes" id="UP001139260">
    <property type="component" value="Unassembled WGS sequence"/>
</dbReference>
<reference evidence="1" key="1">
    <citation type="submission" date="2022-04" db="EMBL/GenBank/DDBJ databases">
        <title>Flavobacterium pygoscelis sp. nov. isolated from Chinstrap chick (Pygoscelis antarcticus).</title>
        <authorList>
            <person name="Irgang R."/>
            <person name="Poblete-Morales M."/>
            <person name="Avendano-Herrera R."/>
        </authorList>
    </citation>
    <scope>NUCLEOTIDE SEQUENCE</scope>
    <source>
        <strain evidence="1">I-SCBP12n</strain>
    </source>
</reference>
<evidence type="ECO:0000313" key="2">
    <source>
        <dbReference type="Proteomes" id="UP001139260"/>
    </source>
</evidence>
<proteinExistence type="predicted"/>
<comment type="caution">
    <text evidence="1">The sequence shown here is derived from an EMBL/GenBank/DDBJ whole genome shotgun (WGS) entry which is preliminary data.</text>
</comment>
<keyword evidence="2" id="KW-1185">Reference proteome</keyword>
<dbReference type="RefSeq" id="WP_248427841.1">
    <property type="nucleotide sequence ID" value="NZ_JALNUB010000003.1"/>
</dbReference>
<dbReference type="AlphaFoldDB" id="A0A9X1XQ90"/>
<sequence length="167" mass="19054">MKKITLFLVFIGMMTLQSCEVTEVYDAPIVNTPRTEVFEVTTSFNSSNNFSSLVVFDPPIFNSDSVLIYHLYDVVNGQDVWKLMPQTYYFNDGGSLNYNFDYTKFDAKIYLSANFNLKTLDASWTKNQTFRIVIVPNGYAKTMNKNDINSVLSALNVSKGEIKKIDM</sequence>
<protein>
    <recommendedName>
        <fullName evidence="3">Dihydrolipoamide dehydrogenase</fullName>
    </recommendedName>
</protein>
<evidence type="ECO:0008006" key="3">
    <source>
        <dbReference type="Google" id="ProtNLM"/>
    </source>
</evidence>
<name>A0A9X1XQ90_9FLAO</name>
<dbReference type="EMBL" id="JALNUB010000003">
    <property type="protein sequence ID" value="MCK8141332.1"/>
    <property type="molecule type" value="Genomic_DNA"/>
</dbReference>
<dbReference type="PROSITE" id="PS51257">
    <property type="entry name" value="PROKAR_LIPOPROTEIN"/>
    <property type="match status" value="1"/>
</dbReference>